<protein>
    <submittedName>
        <fullName evidence="1">Uncharacterized protein</fullName>
    </submittedName>
</protein>
<evidence type="ECO:0000313" key="1">
    <source>
        <dbReference type="EMBL" id="KKP93083.1"/>
    </source>
</evidence>
<gene>
    <name evidence="1" type="ORF">UR96_C0001G0024</name>
</gene>
<accession>A0A0G0DIB4</accession>
<dbReference type="EMBL" id="LBRE01000001">
    <property type="protein sequence ID" value="KKP93083.1"/>
    <property type="molecule type" value="Genomic_DNA"/>
</dbReference>
<reference evidence="1 2" key="1">
    <citation type="journal article" date="2015" name="Nature">
        <title>rRNA introns, odd ribosomes, and small enigmatic genomes across a large radiation of phyla.</title>
        <authorList>
            <person name="Brown C.T."/>
            <person name="Hug L.A."/>
            <person name="Thomas B.C."/>
            <person name="Sharon I."/>
            <person name="Castelle C.J."/>
            <person name="Singh A."/>
            <person name="Wilkins M.J."/>
            <person name="Williams K.H."/>
            <person name="Banfield J.F."/>
        </authorList>
    </citation>
    <scope>NUCLEOTIDE SEQUENCE [LARGE SCALE GENOMIC DNA]</scope>
</reference>
<organism evidence="1 2">
    <name type="scientific">candidate division WS6 bacterium GW2011_GWC1_36_11</name>
    <dbReference type="NCBI Taxonomy" id="1619090"/>
    <lineage>
        <taxon>Bacteria</taxon>
        <taxon>Candidatus Dojkabacteria</taxon>
    </lineage>
</organism>
<dbReference type="Proteomes" id="UP000034140">
    <property type="component" value="Unassembled WGS sequence"/>
</dbReference>
<proteinExistence type="predicted"/>
<comment type="caution">
    <text evidence="1">The sequence shown here is derived from an EMBL/GenBank/DDBJ whole genome shotgun (WGS) entry which is preliminary data.</text>
</comment>
<sequence length="431" mass="47062">MYTEHNQTKKNKKALLLLLVLGVFGFVAFKYTKLKDIVAIDNTIEATSCVNCLVDQTPNESELVILNIGGDGEITDITPESSVLGSTSGGCGVASNMYTADSACDLQKTTSSFGVKKSFVSTDAEITMTSISVPVRLLSGKYSIKDSNRDITLEDPVYKPAGEVFDERQVSVTFAPGESGEKTKAEVWENTIKKKAYSTKYTISTETETGGGHVILNTYATNDCGAKCNNDDNINPSKSNSVANYFQSISVTPPGQASEAEDGDEVLIESDCSGLESLDLEVEPGAIKERGCFNIWQAVQGTMKSLFPSSDWSPCDEEKESCINTETIAVKMSPMFQKVNTYTGTRVKLAMDPQSAYNYKSLYIVTSCKASVEGIVGSVPVKCIWDMSYLFNERKAAEYDDTGKSETPTLEQYKIFLKQESISRTDKLLTM</sequence>
<evidence type="ECO:0000313" key="2">
    <source>
        <dbReference type="Proteomes" id="UP000034140"/>
    </source>
</evidence>
<name>A0A0G0DIB4_9BACT</name>
<dbReference type="AlphaFoldDB" id="A0A0G0DIB4"/>